<evidence type="ECO:0000256" key="1">
    <source>
        <dbReference type="SAM" id="MobiDB-lite"/>
    </source>
</evidence>
<protein>
    <submittedName>
        <fullName evidence="2">Uncharacterized protein</fullName>
    </submittedName>
</protein>
<proteinExistence type="predicted"/>
<reference evidence="2 3" key="1">
    <citation type="submission" date="2020-02" db="EMBL/GenBank/DDBJ databases">
        <authorList>
            <person name="Ma Q."/>
            <person name="Huang Y."/>
            <person name="Song X."/>
            <person name="Pei D."/>
        </authorList>
    </citation>
    <scope>NUCLEOTIDE SEQUENCE [LARGE SCALE GENOMIC DNA]</scope>
    <source>
        <strain evidence="2">Sxm20200214</strain>
        <tissue evidence="2">Leaf</tissue>
    </source>
</reference>
<feature type="compositionally biased region" description="Basic and acidic residues" evidence="1">
    <location>
        <begin position="1"/>
        <end position="10"/>
    </location>
</feature>
<dbReference type="Proteomes" id="UP000886595">
    <property type="component" value="Unassembled WGS sequence"/>
</dbReference>
<feature type="compositionally biased region" description="Basic and acidic residues" evidence="1">
    <location>
        <begin position="218"/>
        <end position="234"/>
    </location>
</feature>
<feature type="region of interest" description="Disordered" evidence="1">
    <location>
        <begin position="106"/>
        <end position="170"/>
    </location>
</feature>
<comment type="caution">
    <text evidence="2">The sequence shown here is derived from an EMBL/GenBank/DDBJ whole genome shotgun (WGS) entry which is preliminary data.</text>
</comment>
<name>A0A8X8AXU1_BRACI</name>
<feature type="region of interest" description="Disordered" evidence="1">
    <location>
        <begin position="1"/>
        <end position="22"/>
    </location>
</feature>
<feature type="compositionally biased region" description="Basic and acidic residues" evidence="1">
    <location>
        <begin position="52"/>
        <end position="63"/>
    </location>
</feature>
<organism evidence="2 3">
    <name type="scientific">Brassica carinata</name>
    <name type="common">Ethiopian mustard</name>
    <name type="synonym">Abyssinian cabbage</name>
    <dbReference type="NCBI Taxonomy" id="52824"/>
    <lineage>
        <taxon>Eukaryota</taxon>
        <taxon>Viridiplantae</taxon>
        <taxon>Streptophyta</taxon>
        <taxon>Embryophyta</taxon>
        <taxon>Tracheophyta</taxon>
        <taxon>Spermatophyta</taxon>
        <taxon>Magnoliopsida</taxon>
        <taxon>eudicotyledons</taxon>
        <taxon>Gunneridae</taxon>
        <taxon>Pentapetalae</taxon>
        <taxon>rosids</taxon>
        <taxon>malvids</taxon>
        <taxon>Brassicales</taxon>
        <taxon>Brassicaceae</taxon>
        <taxon>Brassiceae</taxon>
        <taxon>Brassica</taxon>
    </lineage>
</organism>
<feature type="region of interest" description="Disordered" evidence="1">
    <location>
        <begin position="253"/>
        <end position="299"/>
    </location>
</feature>
<feature type="region of interest" description="Disordered" evidence="1">
    <location>
        <begin position="203"/>
        <end position="234"/>
    </location>
</feature>
<keyword evidence="3" id="KW-1185">Reference proteome</keyword>
<evidence type="ECO:0000313" key="3">
    <source>
        <dbReference type="Proteomes" id="UP000886595"/>
    </source>
</evidence>
<accession>A0A8X8AXU1</accession>
<dbReference type="AlphaFoldDB" id="A0A8X8AXU1"/>
<feature type="region of interest" description="Disordered" evidence="1">
    <location>
        <begin position="40"/>
        <end position="63"/>
    </location>
</feature>
<sequence>MHPPDLKLMETENGSCSRGASYSVKGTEISNNISEEALEASYGGDSATTKSVNEKSTDTQHRGESVEVVENLPQRTCNERDKGMSFGDDMVVDRGKSKDNVKAACVDDDKEDNGGPVVGGSGGRSALNGRHNTIMRGQRAQGSRRSGGRRGRGSNCRGGSKSKTQHFKSRCCEEDTNYATDYLYTSRTVTSAYTEEKDTVESVDVDNICSSPTSSKGRGKDNNKDNRGMEDDNNRVAFKLAEIDPNKLRWDQTDTIDQTGRGPWTDARPIRDDGAASAGWQTGAAGARPPIAPPTQSGAMPASLLSPLWHDTRLACGRCRAARPGAAGAVEPRSPGARRQAGRLAPGWLTRIEAAGARSVRGAVAVAVSCRWRQENITTKTTVACKMMLAVRTHKKDLPVKV</sequence>
<gene>
    <name evidence="2" type="ORF">Bca52824_017785</name>
</gene>
<evidence type="ECO:0000313" key="2">
    <source>
        <dbReference type="EMBL" id="KAG2314663.1"/>
    </source>
</evidence>
<dbReference type="EMBL" id="JAAMPC010000004">
    <property type="protein sequence ID" value="KAG2314663.1"/>
    <property type="molecule type" value="Genomic_DNA"/>
</dbReference>